<dbReference type="SUPFAM" id="SSF52172">
    <property type="entry name" value="CheY-like"/>
    <property type="match status" value="1"/>
</dbReference>
<reference evidence="3" key="1">
    <citation type="journal article" date="2014" name="Front. Microbiol.">
        <title>High frequency of phylogenetically diverse reductive dehalogenase-homologous genes in deep subseafloor sedimentary metagenomes.</title>
        <authorList>
            <person name="Kawai M."/>
            <person name="Futagami T."/>
            <person name="Toyoda A."/>
            <person name="Takaki Y."/>
            <person name="Nishi S."/>
            <person name="Hori S."/>
            <person name="Arai W."/>
            <person name="Tsubouchi T."/>
            <person name="Morono Y."/>
            <person name="Uchiyama I."/>
            <person name="Ito T."/>
            <person name="Fujiyama A."/>
            <person name="Inagaki F."/>
            <person name="Takami H."/>
        </authorList>
    </citation>
    <scope>NUCLEOTIDE SEQUENCE</scope>
    <source>
        <strain evidence="3">Expedition CK06-06</strain>
    </source>
</reference>
<gene>
    <name evidence="3" type="ORF">S12H4_43361</name>
</gene>
<evidence type="ECO:0000256" key="1">
    <source>
        <dbReference type="ARBA" id="ARBA00022553"/>
    </source>
</evidence>
<dbReference type="InterPro" id="IPR050595">
    <property type="entry name" value="Bact_response_regulator"/>
</dbReference>
<dbReference type="EMBL" id="BARW01026605">
    <property type="protein sequence ID" value="GAJ07288.1"/>
    <property type="molecule type" value="Genomic_DNA"/>
</dbReference>
<dbReference type="InterPro" id="IPR011006">
    <property type="entry name" value="CheY-like_superfamily"/>
</dbReference>
<feature type="non-terminal residue" evidence="3">
    <location>
        <position position="1"/>
    </location>
</feature>
<dbReference type="SMART" id="SM00448">
    <property type="entry name" value="REC"/>
    <property type="match status" value="1"/>
</dbReference>
<dbReference type="Pfam" id="PF00072">
    <property type="entry name" value="Response_reg"/>
    <property type="match status" value="1"/>
</dbReference>
<sequence>ANILVIDDEEMIRTLFKETLEELGHKVITAETASKGLDLVNQQDFDLIFLDLKMPGMDGAELFRQIKTIKPKLPVTIITGYPDSDMMARALAQGPFGVMNKPFGETDIIAAVNNFLRTTQTER</sequence>
<dbReference type="PANTHER" id="PTHR44591:SF3">
    <property type="entry name" value="RESPONSE REGULATORY DOMAIN-CONTAINING PROTEIN"/>
    <property type="match status" value="1"/>
</dbReference>
<name>X1TPL7_9ZZZZ</name>
<keyword evidence="1" id="KW-0597">Phosphoprotein</keyword>
<dbReference type="InterPro" id="IPR001789">
    <property type="entry name" value="Sig_transdc_resp-reg_receiver"/>
</dbReference>
<dbReference type="AlphaFoldDB" id="X1TPL7"/>
<organism evidence="3">
    <name type="scientific">marine sediment metagenome</name>
    <dbReference type="NCBI Taxonomy" id="412755"/>
    <lineage>
        <taxon>unclassified sequences</taxon>
        <taxon>metagenomes</taxon>
        <taxon>ecological metagenomes</taxon>
    </lineage>
</organism>
<feature type="domain" description="Response regulatory" evidence="2">
    <location>
        <begin position="2"/>
        <end position="116"/>
    </location>
</feature>
<dbReference type="GO" id="GO:0000160">
    <property type="term" value="P:phosphorelay signal transduction system"/>
    <property type="evidence" value="ECO:0007669"/>
    <property type="project" value="InterPro"/>
</dbReference>
<evidence type="ECO:0000259" key="2">
    <source>
        <dbReference type="PROSITE" id="PS50110"/>
    </source>
</evidence>
<protein>
    <recommendedName>
        <fullName evidence="2">Response regulatory domain-containing protein</fullName>
    </recommendedName>
</protein>
<dbReference type="Gene3D" id="3.40.50.2300">
    <property type="match status" value="1"/>
</dbReference>
<dbReference type="PROSITE" id="PS50110">
    <property type="entry name" value="RESPONSE_REGULATORY"/>
    <property type="match status" value="1"/>
</dbReference>
<accession>X1TPL7</accession>
<proteinExistence type="predicted"/>
<evidence type="ECO:0000313" key="3">
    <source>
        <dbReference type="EMBL" id="GAJ07288.1"/>
    </source>
</evidence>
<dbReference type="PANTHER" id="PTHR44591">
    <property type="entry name" value="STRESS RESPONSE REGULATOR PROTEIN 1"/>
    <property type="match status" value="1"/>
</dbReference>
<comment type="caution">
    <text evidence="3">The sequence shown here is derived from an EMBL/GenBank/DDBJ whole genome shotgun (WGS) entry which is preliminary data.</text>
</comment>